<comment type="function">
    <text evidence="5">Flavin prenyltransferase that catalyzes the synthesis of the prenylated FMN cofactor (prenyl-FMN) for 4-hydroxy-3-polyprenylbenzoic acid decarboxylase UbiD. The prenyltransferase is metal-independent and links a dimethylallyl moiety from dimethylallyl monophosphate (DMAP) to the flavin N5 and C6 atoms of FMN.</text>
</comment>
<feature type="binding site" evidence="5">
    <location>
        <begin position="23"/>
        <end position="25"/>
    </location>
    <ligand>
        <name>FMN</name>
        <dbReference type="ChEBI" id="CHEBI:58210"/>
    </ligand>
</feature>
<name>A0ABV7L7C9_9PROT</name>
<keyword evidence="3 5" id="KW-0288">FMN</keyword>
<dbReference type="EMBL" id="JBHRTR010000037">
    <property type="protein sequence ID" value="MFC3230278.1"/>
    <property type="molecule type" value="Genomic_DNA"/>
</dbReference>
<dbReference type="RefSeq" id="WP_379905300.1">
    <property type="nucleotide sequence ID" value="NZ_JBHRTR010000037.1"/>
</dbReference>
<dbReference type="Gene3D" id="3.40.50.1950">
    <property type="entry name" value="Flavin prenyltransferase-like"/>
    <property type="match status" value="1"/>
</dbReference>
<comment type="caution">
    <text evidence="5">Lacks conserved residue(s) required for the propagation of feature annotation.</text>
</comment>
<dbReference type="InterPro" id="IPR003382">
    <property type="entry name" value="Flavoprotein"/>
</dbReference>
<evidence type="ECO:0000256" key="2">
    <source>
        <dbReference type="ARBA" id="ARBA00022630"/>
    </source>
</evidence>
<proteinExistence type="inferred from homology"/>
<keyword evidence="2 5" id="KW-0285">Flavoprotein</keyword>
<dbReference type="Proteomes" id="UP001595528">
    <property type="component" value="Unassembled WGS sequence"/>
</dbReference>
<dbReference type="InterPro" id="IPR004507">
    <property type="entry name" value="UbiX-like"/>
</dbReference>
<feature type="binding site" evidence="5">
    <location>
        <begin position="100"/>
        <end position="103"/>
    </location>
    <ligand>
        <name>FMN</name>
        <dbReference type="ChEBI" id="CHEBI:58210"/>
    </ligand>
</feature>
<feature type="compositionally biased region" description="Low complexity" evidence="6">
    <location>
        <begin position="211"/>
        <end position="220"/>
    </location>
</feature>
<organism evidence="8 9">
    <name type="scientific">Marinibaculum pumilum</name>
    <dbReference type="NCBI Taxonomy" id="1766165"/>
    <lineage>
        <taxon>Bacteria</taxon>
        <taxon>Pseudomonadati</taxon>
        <taxon>Pseudomonadota</taxon>
        <taxon>Alphaproteobacteria</taxon>
        <taxon>Rhodospirillales</taxon>
        <taxon>Rhodospirillaceae</taxon>
        <taxon>Marinibaculum</taxon>
    </lineage>
</organism>
<protein>
    <recommendedName>
        <fullName evidence="5">Flavin prenyltransferase UbiX</fullName>
        <ecNumber evidence="5">2.5.1.129</ecNumber>
    </recommendedName>
</protein>
<comment type="catalytic activity">
    <reaction evidence="5">
        <text>dimethylallyl phosphate + FMNH2 = prenylated FMNH2 + phosphate</text>
        <dbReference type="Rhea" id="RHEA:37743"/>
        <dbReference type="ChEBI" id="CHEBI:43474"/>
        <dbReference type="ChEBI" id="CHEBI:57618"/>
        <dbReference type="ChEBI" id="CHEBI:87467"/>
        <dbReference type="ChEBI" id="CHEBI:88052"/>
        <dbReference type="EC" id="2.5.1.129"/>
    </reaction>
</comment>
<dbReference type="NCBIfam" id="TIGR00421">
    <property type="entry name" value="ubiX_pad"/>
    <property type="match status" value="1"/>
</dbReference>
<dbReference type="HAMAP" id="MF_01984">
    <property type="entry name" value="ubiX_pad"/>
    <property type="match status" value="1"/>
</dbReference>
<dbReference type="NCBIfam" id="NF004685">
    <property type="entry name" value="PRK06029.1"/>
    <property type="match status" value="1"/>
</dbReference>
<evidence type="ECO:0000256" key="6">
    <source>
        <dbReference type="SAM" id="MobiDB-lite"/>
    </source>
</evidence>
<evidence type="ECO:0000256" key="4">
    <source>
        <dbReference type="ARBA" id="ARBA00022679"/>
    </source>
</evidence>
<comment type="caution">
    <text evidence="8">The sequence shown here is derived from an EMBL/GenBank/DDBJ whole genome shotgun (WGS) entry which is preliminary data.</text>
</comment>
<evidence type="ECO:0000313" key="8">
    <source>
        <dbReference type="EMBL" id="MFC3230278.1"/>
    </source>
</evidence>
<sequence>MAGSSANPPRMANPSRMVVGISGASGSVYGLRLLELLRGSGVESHLVVSRAGELTLRYETGLRRAEVEAMADYAYPAGHVGAAIASGSFRTLGMVVAPCSVRTLSEIASGTTGSLLTRAADVILKERRRLVLVLRETPLHLGHLRSMTAVTEMGAIVYPPVPAFYARPAGIDEMVTQTCARVLDLFDLPDLPARRWGEDAGPADVRPRPSGAAAGAAGDATDPSDKEG</sequence>
<keyword evidence="9" id="KW-1185">Reference proteome</keyword>
<dbReference type="Pfam" id="PF02441">
    <property type="entry name" value="Flavoprotein"/>
    <property type="match status" value="1"/>
</dbReference>
<feature type="binding site" evidence="5">
    <location>
        <position position="181"/>
    </location>
    <ligand>
        <name>dimethylallyl phosphate</name>
        <dbReference type="ChEBI" id="CHEBI:88052"/>
    </ligand>
</feature>
<feature type="domain" description="Flavoprotein" evidence="7">
    <location>
        <begin position="16"/>
        <end position="177"/>
    </location>
</feature>
<feature type="binding site" evidence="5">
    <location>
        <position position="49"/>
    </location>
    <ligand>
        <name>FMN</name>
        <dbReference type="ChEBI" id="CHEBI:58210"/>
    </ligand>
</feature>
<evidence type="ECO:0000256" key="3">
    <source>
        <dbReference type="ARBA" id="ARBA00022643"/>
    </source>
</evidence>
<evidence type="ECO:0000313" key="9">
    <source>
        <dbReference type="Proteomes" id="UP001595528"/>
    </source>
</evidence>
<dbReference type="InterPro" id="IPR036551">
    <property type="entry name" value="Flavin_trans-like"/>
</dbReference>
<dbReference type="SUPFAM" id="SSF52507">
    <property type="entry name" value="Homo-oligomeric flavin-containing Cys decarboxylases, HFCD"/>
    <property type="match status" value="1"/>
</dbReference>
<reference evidence="9" key="1">
    <citation type="journal article" date="2019" name="Int. J. Syst. Evol. Microbiol.">
        <title>The Global Catalogue of Microorganisms (GCM) 10K type strain sequencing project: providing services to taxonomists for standard genome sequencing and annotation.</title>
        <authorList>
            <consortium name="The Broad Institute Genomics Platform"/>
            <consortium name="The Broad Institute Genome Sequencing Center for Infectious Disease"/>
            <person name="Wu L."/>
            <person name="Ma J."/>
        </authorList>
    </citation>
    <scope>NUCLEOTIDE SEQUENCE [LARGE SCALE GENOMIC DNA]</scope>
    <source>
        <strain evidence="9">KCTC 42964</strain>
    </source>
</reference>
<comment type="similarity">
    <text evidence="5">Belongs to the UbiX/PAD1 family.</text>
</comment>
<feature type="binding site" evidence="5">
    <location>
        <position position="165"/>
    </location>
    <ligand>
        <name>dimethylallyl phosphate</name>
        <dbReference type="ChEBI" id="CHEBI:88052"/>
    </ligand>
</feature>
<evidence type="ECO:0000256" key="5">
    <source>
        <dbReference type="HAMAP-Rule" id="MF_01984"/>
    </source>
</evidence>
<evidence type="ECO:0000259" key="7">
    <source>
        <dbReference type="Pfam" id="PF02441"/>
    </source>
</evidence>
<feature type="binding site" evidence="5">
    <location>
        <position position="135"/>
    </location>
    <ligand>
        <name>FMN</name>
        <dbReference type="ChEBI" id="CHEBI:58210"/>
    </ligand>
</feature>
<keyword evidence="4 5" id="KW-0808">Transferase</keyword>
<feature type="region of interest" description="Disordered" evidence="6">
    <location>
        <begin position="194"/>
        <end position="228"/>
    </location>
</feature>
<evidence type="ECO:0000256" key="1">
    <source>
        <dbReference type="ARBA" id="ARBA00022602"/>
    </source>
</evidence>
<keyword evidence="1 5" id="KW-0637">Prenyltransferase</keyword>
<gene>
    <name evidence="5" type="primary">ubiX</name>
    <name evidence="8" type="ORF">ACFOGJ_23710</name>
</gene>
<accession>A0ABV7L7C9</accession>
<dbReference type="EC" id="2.5.1.129" evidence="5"/>